<organism evidence="2 3">
    <name type="scientific">Caerostris extrusa</name>
    <name type="common">Bark spider</name>
    <name type="synonym">Caerostris bankana</name>
    <dbReference type="NCBI Taxonomy" id="172846"/>
    <lineage>
        <taxon>Eukaryota</taxon>
        <taxon>Metazoa</taxon>
        <taxon>Ecdysozoa</taxon>
        <taxon>Arthropoda</taxon>
        <taxon>Chelicerata</taxon>
        <taxon>Arachnida</taxon>
        <taxon>Araneae</taxon>
        <taxon>Araneomorphae</taxon>
        <taxon>Entelegynae</taxon>
        <taxon>Araneoidea</taxon>
        <taxon>Araneidae</taxon>
        <taxon>Caerostris</taxon>
    </lineage>
</organism>
<name>A0AAV4QMH7_CAEEX</name>
<evidence type="ECO:0000256" key="1">
    <source>
        <dbReference type="SAM" id="MobiDB-lite"/>
    </source>
</evidence>
<evidence type="ECO:0000313" key="3">
    <source>
        <dbReference type="Proteomes" id="UP001054945"/>
    </source>
</evidence>
<dbReference type="EMBL" id="BPLR01006515">
    <property type="protein sequence ID" value="GIY10390.1"/>
    <property type="molecule type" value="Genomic_DNA"/>
</dbReference>
<feature type="region of interest" description="Disordered" evidence="1">
    <location>
        <begin position="49"/>
        <end position="68"/>
    </location>
</feature>
<dbReference type="Proteomes" id="UP001054945">
    <property type="component" value="Unassembled WGS sequence"/>
</dbReference>
<reference evidence="2 3" key="1">
    <citation type="submission" date="2021-06" db="EMBL/GenBank/DDBJ databases">
        <title>Caerostris extrusa draft genome.</title>
        <authorList>
            <person name="Kono N."/>
            <person name="Arakawa K."/>
        </authorList>
    </citation>
    <scope>NUCLEOTIDE SEQUENCE [LARGE SCALE GENOMIC DNA]</scope>
</reference>
<protein>
    <submittedName>
        <fullName evidence="2">Uncharacterized protein</fullName>
    </submittedName>
</protein>
<proteinExistence type="predicted"/>
<evidence type="ECO:0000313" key="2">
    <source>
        <dbReference type="EMBL" id="GIY10390.1"/>
    </source>
</evidence>
<feature type="compositionally biased region" description="Basic and acidic residues" evidence="1">
    <location>
        <begin position="59"/>
        <end position="68"/>
    </location>
</feature>
<gene>
    <name evidence="2" type="ORF">CEXT_175251</name>
</gene>
<keyword evidence="3" id="KW-1185">Reference proteome</keyword>
<dbReference type="AlphaFoldDB" id="A0AAV4QMH7"/>
<accession>A0AAV4QMH7</accession>
<sequence>MASVNQIYLRIPPRISCPYTLTYQLIIRQIEVKEAPNFPYRRLELRQKKGQRLVTTSPPDRKPFKRPDIDRQVTRKLAALFLRVEICSELHLSISICGEKASKPVMES</sequence>
<comment type="caution">
    <text evidence="2">The sequence shown here is derived from an EMBL/GenBank/DDBJ whole genome shotgun (WGS) entry which is preliminary data.</text>
</comment>